<feature type="compositionally biased region" description="Basic and acidic residues" evidence="1">
    <location>
        <begin position="206"/>
        <end position="219"/>
    </location>
</feature>
<feature type="compositionally biased region" description="Polar residues" evidence="1">
    <location>
        <begin position="128"/>
        <end position="148"/>
    </location>
</feature>
<evidence type="ECO:0000256" key="1">
    <source>
        <dbReference type="SAM" id="MobiDB-lite"/>
    </source>
</evidence>
<accession>A0A8H3A8Y0</accession>
<feature type="compositionally biased region" description="Basic and acidic residues" evidence="1">
    <location>
        <begin position="72"/>
        <end position="82"/>
    </location>
</feature>
<evidence type="ECO:0000313" key="2">
    <source>
        <dbReference type="EMBL" id="CAE6408067.1"/>
    </source>
</evidence>
<dbReference type="EMBL" id="CAJMWT010001541">
    <property type="protein sequence ID" value="CAE6408067.1"/>
    <property type="molecule type" value="Genomic_DNA"/>
</dbReference>
<gene>
    <name evidence="2" type="ORF">RDB_LOCUS41639</name>
</gene>
<feature type="compositionally biased region" description="Basic and acidic residues" evidence="1">
    <location>
        <begin position="375"/>
        <end position="401"/>
    </location>
</feature>
<feature type="region of interest" description="Disordered" evidence="1">
    <location>
        <begin position="67"/>
        <end position="414"/>
    </location>
</feature>
<feature type="compositionally biased region" description="Basic and acidic residues" evidence="1">
    <location>
        <begin position="91"/>
        <end position="104"/>
    </location>
</feature>
<proteinExistence type="predicted"/>
<feature type="compositionally biased region" description="Low complexity" evidence="1">
    <location>
        <begin position="352"/>
        <end position="361"/>
    </location>
</feature>
<dbReference type="Proteomes" id="UP000663843">
    <property type="component" value="Unassembled WGS sequence"/>
</dbReference>
<feature type="compositionally biased region" description="Polar residues" evidence="1">
    <location>
        <begin position="295"/>
        <end position="325"/>
    </location>
</feature>
<organism evidence="2 3">
    <name type="scientific">Rhizoctonia solani</name>
    <dbReference type="NCBI Taxonomy" id="456999"/>
    <lineage>
        <taxon>Eukaryota</taxon>
        <taxon>Fungi</taxon>
        <taxon>Dikarya</taxon>
        <taxon>Basidiomycota</taxon>
        <taxon>Agaricomycotina</taxon>
        <taxon>Agaricomycetes</taxon>
        <taxon>Cantharellales</taxon>
        <taxon>Ceratobasidiaceae</taxon>
        <taxon>Rhizoctonia</taxon>
    </lineage>
</organism>
<feature type="compositionally biased region" description="Polar residues" evidence="1">
    <location>
        <begin position="107"/>
        <end position="119"/>
    </location>
</feature>
<feature type="compositionally biased region" description="Basic and acidic residues" evidence="1">
    <location>
        <begin position="232"/>
        <end position="247"/>
    </location>
</feature>
<feature type="compositionally biased region" description="Polar residues" evidence="1">
    <location>
        <begin position="191"/>
        <end position="204"/>
    </location>
</feature>
<comment type="caution">
    <text evidence="2">The sequence shown here is derived from an EMBL/GenBank/DDBJ whole genome shotgun (WGS) entry which is preliminary data.</text>
</comment>
<reference evidence="2" key="1">
    <citation type="submission" date="2021-01" db="EMBL/GenBank/DDBJ databases">
        <authorList>
            <person name="Kaushik A."/>
        </authorList>
    </citation>
    <scope>NUCLEOTIDE SEQUENCE</scope>
    <source>
        <strain evidence="2">AG2-2IIIB</strain>
    </source>
</reference>
<sequence>MSVVQTVVGWGVTAYSLVLSTRGSGDSSANCGPEYSDTATRALAGAGEQGNQVGQMDSLADSLAKAAIGDSKASKDGTEREITSVNSDPQIGHDHTTPEDKSANKEPVTNSKRNPSTILAETEVGSPNVESNLLQKGQVESSLTTASTQEHETDADPTQQGGRIVQAEAEPDEKSASKTSIPELLRKHASQIKSEPTDDQSASIKSADDDQGRLFRYDTLDSTLKLGPDIVASKDTKSDGNDEKRLANETSVPDAKCASPPTPTSCESRGTPKPAVKVLLRNVDLDSSREPGVPPTSTTSGSKPQEPQPPRSNSVKTQPSLSKQSAVGLEEPDHLTPKAPTPGLHNTGGQSGDVDSLVGDLDGIKLEDSSNLEDAIQRKQAKEKEAQRSPKIDPDWVKPKVSDNWSVPPTPCDK</sequence>
<name>A0A8H3A8Y0_9AGAM</name>
<protein>
    <submittedName>
        <fullName evidence="2">Uncharacterized protein</fullName>
    </submittedName>
</protein>
<evidence type="ECO:0000313" key="3">
    <source>
        <dbReference type="Proteomes" id="UP000663843"/>
    </source>
</evidence>
<dbReference type="AlphaFoldDB" id="A0A8H3A8Y0"/>